<feature type="transmembrane region" description="Helical" evidence="1">
    <location>
        <begin position="79"/>
        <end position="105"/>
    </location>
</feature>
<dbReference type="Pfam" id="PF24800">
    <property type="entry name" value="DUF7702"/>
    <property type="match status" value="1"/>
</dbReference>
<feature type="transmembrane region" description="Helical" evidence="1">
    <location>
        <begin position="49"/>
        <end position="67"/>
    </location>
</feature>
<dbReference type="Proteomes" id="UP000813427">
    <property type="component" value="Unassembled WGS sequence"/>
</dbReference>
<keyword evidence="1" id="KW-0472">Membrane</keyword>
<feature type="transmembrane region" description="Helical" evidence="1">
    <location>
        <begin position="17"/>
        <end position="37"/>
    </location>
</feature>
<name>A0A8K0RKY4_9HYPO</name>
<dbReference type="PANTHER" id="PTHR42109:SF3">
    <property type="entry name" value="INTEGRAL MEMBRANE PROTEIN (AFU_ORTHOLOGUE AFUA_5G00100)"/>
    <property type="match status" value="1"/>
</dbReference>
<proteinExistence type="predicted"/>
<feature type="domain" description="DUF7702" evidence="2">
    <location>
        <begin position="18"/>
        <end position="251"/>
    </location>
</feature>
<evidence type="ECO:0000259" key="2">
    <source>
        <dbReference type="Pfam" id="PF24800"/>
    </source>
</evidence>
<keyword evidence="1" id="KW-0812">Transmembrane</keyword>
<dbReference type="OrthoDB" id="2560628at2759"/>
<organism evidence="3 4">
    <name type="scientific">Fusarium tricinctum</name>
    <dbReference type="NCBI Taxonomy" id="61284"/>
    <lineage>
        <taxon>Eukaryota</taxon>
        <taxon>Fungi</taxon>
        <taxon>Dikarya</taxon>
        <taxon>Ascomycota</taxon>
        <taxon>Pezizomycotina</taxon>
        <taxon>Sordariomycetes</taxon>
        <taxon>Hypocreomycetidae</taxon>
        <taxon>Hypocreales</taxon>
        <taxon>Nectriaceae</taxon>
        <taxon>Fusarium</taxon>
        <taxon>Fusarium tricinctum species complex</taxon>
    </lineage>
</organism>
<dbReference type="PANTHER" id="PTHR42109">
    <property type="entry name" value="UNPLACED GENOMIC SCAFFOLD UM_SCAF_CONTIG_1.265, WHOLE GENOME SHOTGUN SEQUENCE"/>
    <property type="match status" value="1"/>
</dbReference>
<sequence length="273" mass="29854">MATTNSGPPSPPTKECIGLSVTALVIFSILLFPALYVAYKHKKIGKNCWPILITFFIFRIASDIYYLSRLDIPDTPTAFAMMASGACTATLSLTIIGLIYEALSLPLSPYKRSRNRLVLVIMHIFYTIGTILAVYGGSRDTSTPSNVKNHALSKAGNIIMFLIMLGALVCLYPAGKHTLRARQDVNYRAAEVLMMAAAPATVLQLIRMNYDLIYAITLIPTLHPTTGSFAIRFITFSLQLTIVAMALTAGWFSKYAAKIRATALQSSSTTELL</sequence>
<evidence type="ECO:0000256" key="1">
    <source>
        <dbReference type="SAM" id="Phobius"/>
    </source>
</evidence>
<comment type="caution">
    <text evidence="3">The sequence shown here is derived from an EMBL/GenBank/DDBJ whole genome shotgun (WGS) entry which is preliminary data.</text>
</comment>
<protein>
    <recommendedName>
        <fullName evidence="2">DUF7702 domain-containing protein</fullName>
    </recommendedName>
</protein>
<evidence type="ECO:0000313" key="3">
    <source>
        <dbReference type="EMBL" id="KAH7233033.1"/>
    </source>
</evidence>
<evidence type="ECO:0000313" key="4">
    <source>
        <dbReference type="Proteomes" id="UP000813427"/>
    </source>
</evidence>
<keyword evidence="4" id="KW-1185">Reference proteome</keyword>
<feature type="transmembrane region" description="Helical" evidence="1">
    <location>
        <begin position="117"/>
        <end position="135"/>
    </location>
</feature>
<feature type="transmembrane region" description="Helical" evidence="1">
    <location>
        <begin position="230"/>
        <end position="252"/>
    </location>
</feature>
<gene>
    <name evidence="3" type="ORF">BKA59DRAFT_446527</name>
</gene>
<dbReference type="EMBL" id="JAGPXF010000008">
    <property type="protein sequence ID" value="KAH7233033.1"/>
    <property type="molecule type" value="Genomic_DNA"/>
</dbReference>
<keyword evidence="1" id="KW-1133">Transmembrane helix</keyword>
<accession>A0A8K0RKY4</accession>
<dbReference type="AlphaFoldDB" id="A0A8K0RKY4"/>
<feature type="transmembrane region" description="Helical" evidence="1">
    <location>
        <begin position="155"/>
        <end position="175"/>
    </location>
</feature>
<dbReference type="InterPro" id="IPR056119">
    <property type="entry name" value="DUF7702"/>
</dbReference>
<reference evidence="3" key="1">
    <citation type="journal article" date="2021" name="Nat. Commun.">
        <title>Genetic determinants of endophytism in the Arabidopsis root mycobiome.</title>
        <authorList>
            <person name="Mesny F."/>
            <person name="Miyauchi S."/>
            <person name="Thiergart T."/>
            <person name="Pickel B."/>
            <person name="Atanasova L."/>
            <person name="Karlsson M."/>
            <person name="Huettel B."/>
            <person name="Barry K.W."/>
            <person name="Haridas S."/>
            <person name="Chen C."/>
            <person name="Bauer D."/>
            <person name="Andreopoulos W."/>
            <person name="Pangilinan J."/>
            <person name="LaButti K."/>
            <person name="Riley R."/>
            <person name="Lipzen A."/>
            <person name="Clum A."/>
            <person name="Drula E."/>
            <person name="Henrissat B."/>
            <person name="Kohler A."/>
            <person name="Grigoriev I.V."/>
            <person name="Martin F.M."/>
            <person name="Hacquard S."/>
        </authorList>
    </citation>
    <scope>NUCLEOTIDE SEQUENCE</scope>
    <source>
        <strain evidence="3">MPI-SDFR-AT-0068</strain>
    </source>
</reference>
<feature type="transmembrane region" description="Helical" evidence="1">
    <location>
        <begin position="187"/>
        <end position="210"/>
    </location>
</feature>